<feature type="transmembrane region" description="Helical" evidence="9">
    <location>
        <begin position="707"/>
        <end position="733"/>
    </location>
</feature>
<feature type="domain" description="Ig-like" evidence="11">
    <location>
        <begin position="279"/>
        <end position="407"/>
    </location>
</feature>
<reference evidence="12 13" key="1">
    <citation type="journal article" date="2021" name="G3 (Bethesda)">
        <title>Improved contiguity of the threespine stickleback genome using long-read sequencing.</title>
        <authorList>
            <person name="Nath S."/>
            <person name="Shaw D.E."/>
            <person name="White M.A."/>
        </authorList>
    </citation>
    <scope>NUCLEOTIDE SEQUENCE [LARGE SCALE GENOMIC DNA]</scope>
    <source>
        <strain evidence="12 13">Lake Benthic</strain>
    </source>
</reference>
<keyword evidence="13" id="KW-1185">Reference proteome</keyword>
<dbReference type="Ensembl" id="ENSGACT00000088169.1">
    <property type="protein sequence ID" value="ENSGACP00000039205.1"/>
    <property type="gene ID" value="ENSGACG00000014419.2"/>
</dbReference>
<keyword evidence="4" id="KW-0677">Repeat</keyword>
<evidence type="ECO:0000256" key="8">
    <source>
        <dbReference type="ARBA" id="ARBA00023319"/>
    </source>
</evidence>
<feature type="signal peptide" evidence="10">
    <location>
        <begin position="1"/>
        <end position="22"/>
    </location>
</feature>
<comment type="subcellular location">
    <subcellularLocation>
        <location evidence="1">Membrane</location>
        <topology evidence="1">Single-pass membrane protein</topology>
    </subcellularLocation>
</comment>
<evidence type="ECO:0000256" key="3">
    <source>
        <dbReference type="ARBA" id="ARBA00022729"/>
    </source>
</evidence>
<organism evidence="12 13">
    <name type="scientific">Gasterosteus aculeatus aculeatus</name>
    <name type="common">three-spined stickleback</name>
    <dbReference type="NCBI Taxonomy" id="481459"/>
    <lineage>
        <taxon>Eukaryota</taxon>
        <taxon>Metazoa</taxon>
        <taxon>Chordata</taxon>
        <taxon>Craniata</taxon>
        <taxon>Vertebrata</taxon>
        <taxon>Euteleostomi</taxon>
        <taxon>Actinopterygii</taxon>
        <taxon>Neopterygii</taxon>
        <taxon>Teleostei</taxon>
        <taxon>Neoteleostei</taxon>
        <taxon>Acanthomorphata</taxon>
        <taxon>Eupercaria</taxon>
        <taxon>Perciformes</taxon>
        <taxon>Cottioidei</taxon>
        <taxon>Gasterosteales</taxon>
        <taxon>Gasterosteidae</taxon>
        <taxon>Gasterosteus</taxon>
    </lineage>
</organism>
<dbReference type="SUPFAM" id="SSF48726">
    <property type="entry name" value="Immunoglobulin"/>
    <property type="match status" value="3"/>
</dbReference>
<proteinExistence type="predicted"/>
<dbReference type="InterPro" id="IPR003599">
    <property type="entry name" value="Ig_sub"/>
</dbReference>
<dbReference type="FunFam" id="2.60.40.10:FF:002026">
    <property type="entry name" value="Prostaglandin F2 receptor inhibitor"/>
    <property type="match status" value="1"/>
</dbReference>
<evidence type="ECO:0000256" key="5">
    <source>
        <dbReference type="ARBA" id="ARBA00022989"/>
    </source>
</evidence>
<name>A0AAQ4PK27_GASAC</name>
<dbReference type="InterPro" id="IPR013783">
    <property type="entry name" value="Ig-like_fold"/>
</dbReference>
<dbReference type="Proteomes" id="UP000007635">
    <property type="component" value="Chromosome I"/>
</dbReference>
<evidence type="ECO:0000259" key="11">
    <source>
        <dbReference type="PROSITE" id="PS50835"/>
    </source>
</evidence>
<feature type="chain" id="PRO_5042949945" description="Ig-like domain-containing protein" evidence="10">
    <location>
        <begin position="23"/>
        <end position="752"/>
    </location>
</feature>
<reference evidence="12" key="2">
    <citation type="submission" date="2025-08" db="UniProtKB">
        <authorList>
            <consortium name="Ensembl"/>
        </authorList>
    </citation>
    <scope>IDENTIFICATION</scope>
</reference>
<sequence>MKMDISVVTLVFGLLMFGGGSARVVTVPPGPLIRVEGQPVSIRCDVTDYSGPREQDFEWMTAREATGSRLRIISSFDPSYSDPSFSKRVASGDISVVRLQDNEVELKVAEVKATDGGYYWCLTPSTDSTMSGNYDARVQLTVIPNTLRVSPLTPPPAVSEGSDLTLSCNVTRELSHATYLSVTWSVKRGATSEDILTLGPQGDVVTGAKYARRYADGGIRLVPGRNGLFELVITKVTTSDDGVYECNGTEWTHDNRGKWTKIVASTREMGTVAVTPTEPSFAVTLEAVLKPQMTAEPTELACHVTNITHLPLEGRLGVTWEHTPLPGAGSDPQTSQPVGSLDGRGNLLPAAMYSDRLRSGEISLTRVQPDTFKLRFLRTQEVDMGQYGCSVAAWSANSQGDAAKTAEHQSAPLAVRWVTARPTLNVVAKRVREASVGGATFEMSCAVATVNLGEAGYSVLVQSQDSLEGSVRTIMTLSPDNVLQHGGATDPTRRDGLVLTKFGPAEFRFRLAGVQLSDRGFYWCDITAWTKQQAGQTWTRATSNESNKVKIDFQENGPSFAVALQSDTTIVYPWETAKMECSLSVSGSSPKTGAHADDLAYEVRWFFTRLRGGETTTQVASVDRFGVVRKDARNSSSDVSVERKDAHAYTLNIHGTQDSDSGEYHCVATPWYLSASTGAWTQAGELTSSRVFLTVRFAVWESLKLPLLYGVGASIGVGLFSLVLGLVCAQCCCRNTTHTPRSRNNLMDLEMD</sequence>
<keyword evidence="6 9" id="KW-0472">Membrane</keyword>
<keyword evidence="5 9" id="KW-1133">Transmembrane helix</keyword>
<evidence type="ECO:0000313" key="12">
    <source>
        <dbReference type="Ensembl" id="ENSGACP00000039205.1"/>
    </source>
</evidence>
<dbReference type="InterPro" id="IPR051102">
    <property type="entry name" value="IgSF_V-set/TM_domain"/>
</dbReference>
<evidence type="ECO:0000256" key="9">
    <source>
        <dbReference type="SAM" id="Phobius"/>
    </source>
</evidence>
<keyword evidence="8" id="KW-0393">Immunoglobulin domain</keyword>
<dbReference type="InterPro" id="IPR007110">
    <property type="entry name" value="Ig-like_dom"/>
</dbReference>
<keyword evidence="3 10" id="KW-0732">Signal</keyword>
<evidence type="ECO:0000256" key="7">
    <source>
        <dbReference type="ARBA" id="ARBA00023157"/>
    </source>
</evidence>
<dbReference type="GO" id="GO:0016020">
    <property type="term" value="C:membrane"/>
    <property type="evidence" value="ECO:0007669"/>
    <property type="project" value="UniProtKB-SubCell"/>
</dbReference>
<evidence type="ECO:0000313" key="13">
    <source>
        <dbReference type="Proteomes" id="UP000007635"/>
    </source>
</evidence>
<keyword evidence="7" id="KW-1015">Disulfide bond</keyword>
<dbReference type="InterPro" id="IPR013106">
    <property type="entry name" value="Ig_V-set"/>
</dbReference>
<reference evidence="12" key="3">
    <citation type="submission" date="2025-09" db="UniProtKB">
        <authorList>
            <consortium name="Ensembl"/>
        </authorList>
    </citation>
    <scope>IDENTIFICATION</scope>
</reference>
<evidence type="ECO:0000256" key="1">
    <source>
        <dbReference type="ARBA" id="ARBA00004167"/>
    </source>
</evidence>
<dbReference type="FunFam" id="2.60.40.10:FF:000191">
    <property type="entry name" value="Immunoglobulin superfamily member 3"/>
    <property type="match status" value="1"/>
</dbReference>
<dbReference type="Pfam" id="PF07686">
    <property type="entry name" value="V-set"/>
    <property type="match status" value="2"/>
</dbReference>
<dbReference type="SMART" id="SM00409">
    <property type="entry name" value="IG"/>
    <property type="match status" value="5"/>
</dbReference>
<evidence type="ECO:0000256" key="10">
    <source>
        <dbReference type="SAM" id="SignalP"/>
    </source>
</evidence>
<evidence type="ECO:0000256" key="4">
    <source>
        <dbReference type="ARBA" id="ARBA00022737"/>
    </source>
</evidence>
<dbReference type="InterPro" id="IPR036179">
    <property type="entry name" value="Ig-like_dom_sf"/>
</dbReference>
<dbReference type="PANTHER" id="PTHR12207">
    <property type="entry name" value="V-SET AND TRANSMEMBRANE DOMAIN-CONTAINING PROTEIN"/>
    <property type="match status" value="1"/>
</dbReference>
<feature type="domain" description="Ig-like" evidence="11">
    <location>
        <begin position="22"/>
        <end position="131"/>
    </location>
</feature>
<dbReference type="PANTHER" id="PTHR12207:SF3">
    <property type="entry name" value="PROSTAGLANDIN F2 RECEPTOR NEGATIVE REGULATOR"/>
    <property type="match status" value="1"/>
</dbReference>
<evidence type="ECO:0000256" key="6">
    <source>
        <dbReference type="ARBA" id="ARBA00023136"/>
    </source>
</evidence>
<protein>
    <recommendedName>
        <fullName evidence="11">Ig-like domain-containing protein</fullName>
    </recommendedName>
</protein>
<dbReference type="Gene3D" id="2.60.40.10">
    <property type="entry name" value="Immunoglobulins"/>
    <property type="match status" value="3"/>
</dbReference>
<keyword evidence="2 9" id="KW-0812">Transmembrane</keyword>
<accession>A0AAQ4PK27</accession>
<dbReference type="PROSITE" id="PS50835">
    <property type="entry name" value="IG_LIKE"/>
    <property type="match status" value="4"/>
</dbReference>
<evidence type="ECO:0000256" key="2">
    <source>
        <dbReference type="ARBA" id="ARBA00022692"/>
    </source>
</evidence>
<feature type="domain" description="Ig-like" evidence="11">
    <location>
        <begin position="558"/>
        <end position="687"/>
    </location>
</feature>
<feature type="domain" description="Ig-like" evidence="11">
    <location>
        <begin position="144"/>
        <end position="246"/>
    </location>
</feature>
<dbReference type="GeneTree" id="ENSGT00940000158367"/>
<dbReference type="AlphaFoldDB" id="A0AAQ4PK27"/>